<name>Q164I9_ROSDO</name>
<evidence type="ECO:0000313" key="2">
    <source>
        <dbReference type="EMBL" id="ABG32604.1"/>
    </source>
</evidence>
<keyword evidence="3" id="KW-1185">Reference proteome</keyword>
<sequence>MTLFRKARHYARKLWVRVVLIGLLAVLAVALSQWVELYVPDTLSRSLDGAAADRLLQLIASAMLAVTIFSITVMVSVYQSSSTQWTPRVHRLIMQDKTTQNTLAVFIGAYVYALLGIILRELGVYDDDRAFVLFWMTVFVLAVIVVYLIRWVLHLQDFGQLTKTTRQVEAVTRARFKERLETPCLGAMPLVGDVPEGAKPVKAWDSGYIQCIYPEAMNALAKECDVTLYLVRDIGSYVFSGDPLLCVEGAEKIRNWDAFSARLGEMLVLSDLRSYDQDPRFGLLVLGEIGSKALSPGINDPGTAIEVITRIGRILTGYEDENYATPATPLEHLHVAPLDPVDLLRDGFATLARDGAEVVEVQQALQQTLAHLVGHDDPKLSAAACDFAQESLARALNACGFDPDRDRITASAHPEVRGDNK</sequence>
<dbReference type="eggNOG" id="COG4325">
    <property type="taxonomic scope" value="Bacteria"/>
</dbReference>
<dbReference type="InterPro" id="IPR018723">
    <property type="entry name" value="DUF2254_membrane"/>
</dbReference>
<dbReference type="HOGENOM" id="CLU_032303_0_0_5"/>
<gene>
    <name evidence="2" type="ordered locus">RD1_3094</name>
</gene>
<proteinExistence type="predicted"/>
<dbReference type="Pfam" id="PF10011">
    <property type="entry name" value="DUF2254"/>
    <property type="match status" value="1"/>
</dbReference>
<feature type="transmembrane region" description="Helical" evidence="1">
    <location>
        <begin position="99"/>
        <end position="119"/>
    </location>
</feature>
<dbReference type="KEGG" id="rde:RD1_3094"/>
<evidence type="ECO:0008006" key="4">
    <source>
        <dbReference type="Google" id="ProtNLM"/>
    </source>
</evidence>
<keyword evidence="1" id="KW-0812">Transmembrane</keyword>
<feature type="transmembrane region" description="Helical" evidence="1">
    <location>
        <begin position="55"/>
        <end position="78"/>
    </location>
</feature>
<organism evidence="2 3">
    <name type="scientific">Roseobacter denitrificans (strain ATCC 33942 / OCh 114)</name>
    <name type="common">Erythrobacter sp. (strain OCh 114)</name>
    <name type="synonym">Roseobacter denitrificans</name>
    <dbReference type="NCBI Taxonomy" id="375451"/>
    <lineage>
        <taxon>Bacteria</taxon>
        <taxon>Pseudomonadati</taxon>
        <taxon>Pseudomonadota</taxon>
        <taxon>Alphaproteobacteria</taxon>
        <taxon>Rhodobacterales</taxon>
        <taxon>Roseobacteraceae</taxon>
        <taxon>Roseobacter</taxon>
    </lineage>
</organism>
<feature type="transmembrane region" description="Helical" evidence="1">
    <location>
        <begin position="131"/>
        <end position="153"/>
    </location>
</feature>
<accession>Q164I9</accession>
<keyword evidence="1" id="KW-0472">Membrane</keyword>
<evidence type="ECO:0000313" key="3">
    <source>
        <dbReference type="Proteomes" id="UP000007029"/>
    </source>
</evidence>
<reference evidence="2 3" key="1">
    <citation type="journal article" date="2007" name="J. Bacteriol.">
        <title>The complete genome sequence of Roseobacter denitrificans reveals a mixotrophic rather than photosynthetic metabolism.</title>
        <authorList>
            <person name="Swingley W.D."/>
            <person name="Sadekar S."/>
            <person name="Mastrian S.D."/>
            <person name="Matthies H.J."/>
            <person name="Hao J."/>
            <person name="Ramos H."/>
            <person name="Acharya C.R."/>
            <person name="Conrad A.L."/>
            <person name="Taylor H.L."/>
            <person name="Dejesa L.C."/>
            <person name="Shah M.K."/>
            <person name="O'huallachain M.E."/>
            <person name="Lince M.T."/>
            <person name="Blankenship R.E."/>
            <person name="Beatty J.T."/>
            <person name="Touchman J.W."/>
        </authorList>
    </citation>
    <scope>NUCLEOTIDE SEQUENCE [LARGE SCALE GENOMIC DNA]</scope>
    <source>
        <strain evidence="3">ATCC 33942 / OCh 114</strain>
    </source>
</reference>
<dbReference type="STRING" id="375451.RD1_3094"/>
<dbReference type="Proteomes" id="UP000007029">
    <property type="component" value="Chromosome"/>
</dbReference>
<feature type="transmembrane region" description="Helical" evidence="1">
    <location>
        <begin position="14"/>
        <end position="35"/>
    </location>
</feature>
<dbReference type="AlphaFoldDB" id="Q164I9"/>
<keyword evidence="1" id="KW-1133">Transmembrane helix</keyword>
<protein>
    <recommendedName>
        <fullName evidence="4">DUF2254 domain-containing protein</fullName>
    </recommendedName>
</protein>
<dbReference type="EMBL" id="CP000362">
    <property type="protein sequence ID" value="ABG32604.1"/>
    <property type="molecule type" value="Genomic_DNA"/>
</dbReference>
<evidence type="ECO:0000256" key="1">
    <source>
        <dbReference type="SAM" id="Phobius"/>
    </source>
</evidence>